<dbReference type="InterPro" id="IPR002313">
    <property type="entry name" value="Lys-tRNA-ligase_II"/>
</dbReference>
<evidence type="ECO:0000256" key="11">
    <source>
        <dbReference type="ARBA" id="ARBA00023146"/>
    </source>
</evidence>
<evidence type="ECO:0000256" key="13">
    <source>
        <dbReference type="HAMAP-Rule" id="MF_00252"/>
    </source>
</evidence>
<dbReference type="EC" id="6.1.1.6" evidence="13"/>
<evidence type="ECO:0000256" key="12">
    <source>
        <dbReference type="ARBA" id="ARBA00048573"/>
    </source>
</evidence>
<protein>
    <recommendedName>
        <fullName evidence="13">Lysine--tRNA ligase</fullName>
        <ecNumber evidence="13">6.1.1.6</ecNumber>
    </recommendedName>
    <alternativeName>
        <fullName evidence="13">Lysyl-tRNA synthetase</fullName>
        <shortName evidence="13">LysRS</shortName>
    </alternativeName>
</protein>
<dbReference type="SUPFAM" id="SSF50249">
    <property type="entry name" value="Nucleic acid-binding proteins"/>
    <property type="match status" value="1"/>
</dbReference>
<keyword evidence="5 13" id="KW-0436">Ligase</keyword>
<dbReference type="InterPro" id="IPR004364">
    <property type="entry name" value="Aa-tRNA-synt_II"/>
</dbReference>
<proteinExistence type="inferred from homology"/>
<keyword evidence="6 13" id="KW-0479">Metal-binding</keyword>
<evidence type="ECO:0000256" key="3">
    <source>
        <dbReference type="ARBA" id="ARBA00011738"/>
    </source>
</evidence>
<dbReference type="GO" id="GO:0004824">
    <property type="term" value="F:lysine-tRNA ligase activity"/>
    <property type="evidence" value="ECO:0007669"/>
    <property type="project" value="UniProtKB-UniRule"/>
</dbReference>
<comment type="similarity">
    <text evidence="2 13">Belongs to the class-II aminoacyl-tRNA synthetase family.</text>
</comment>
<evidence type="ECO:0000256" key="14">
    <source>
        <dbReference type="RuleBase" id="RU000336"/>
    </source>
</evidence>
<reference evidence="17" key="4">
    <citation type="submission" date="2019-09" db="EMBL/GenBank/DDBJ databases">
        <title>Co-occurence of chitin degradation, pigmentation and bioactivity in marine Pseudoalteromonas.</title>
        <authorList>
            <person name="Sonnenschein E.C."/>
            <person name="Bech P.K."/>
        </authorList>
    </citation>
    <scope>NUCLEOTIDE SEQUENCE</scope>
    <source>
        <strain evidence="17">S1607</strain>
    </source>
</reference>
<evidence type="ECO:0000313" key="18">
    <source>
        <dbReference type="Proteomes" id="UP000016521"/>
    </source>
</evidence>
<evidence type="ECO:0000256" key="10">
    <source>
        <dbReference type="ARBA" id="ARBA00022917"/>
    </source>
</evidence>
<dbReference type="PRINTS" id="PR00982">
    <property type="entry name" value="TRNASYNTHLYS"/>
</dbReference>
<dbReference type="Gene3D" id="2.40.50.140">
    <property type="entry name" value="Nucleic acid-binding proteins"/>
    <property type="match status" value="1"/>
</dbReference>
<keyword evidence="10 13" id="KW-0648">Protein biosynthesis</keyword>
<feature type="domain" description="Aminoacyl-transfer RNA synthetases class-II family profile" evidence="15">
    <location>
        <begin position="173"/>
        <end position="510"/>
    </location>
</feature>
<dbReference type="AlphaFoldDB" id="A0AAQ2IQL1"/>
<reference evidence="19" key="3">
    <citation type="submission" date="2019-06" db="EMBL/GenBank/DDBJ databases">
        <title>Co-occurence of chitin degradation, pigmentation and bioactivity in marine Pseudoalteromonas.</title>
        <authorList>
            <person name="Sonnenschein E.C."/>
            <person name="Bech P.K."/>
        </authorList>
    </citation>
    <scope>NUCLEOTIDE SEQUENCE [LARGE SCALE GENOMIC DNA]</scope>
    <source>
        <strain evidence="19">S1607</strain>
    </source>
</reference>
<dbReference type="EMBL" id="PNEL01000066">
    <property type="protein sequence ID" value="TMN73586.1"/>
    <property type="molecule type" value="Genomic_DNA"/>
</dbReference>
<comment type="subcellular location">
    <subcellularLocation>
        <location evidence="1 13">Cytoplasm</location>
    </subcellularLocation>
</comment>
<evidence type="ECO:0000256" key="9">
    <source>
        <dbReference type="ARBA" id="ARBA00022842"/>
    </source>
</evidence>
<evidence type="ECO:0000256" key="7">
    <source>
        <dbReference type="ARBA" id="ARBA00022741"/>
    </source>
</evidence>
<evidence type="ECO:0000313" key="16">
    <source>
        <dbReference type="EMBL" id="ATD07343.1"/>
    </source>
</evidence>
<feature type="binding site" evidence="13">
    <location>
        <position position="429"/>
    </location>
    <ligand>
        <name>Mg(2+)</name>
        <dbReference type="ChEBI" id="CHEBI:18420"/>
        <label>2</label>
    </ligand>
</feature>
<dbReference type="Pfam" id="PF01336">
    <property type="entry name" value="tRNA_anti-codon"/>
    <property type="match status" value="1"/>
</dbReference>
<dbReference type="NCBIfam" id="TIGR00499">
    <property type="entry name" value="lysS_bact"/>
    <property type="match status" value="1"/>
</dbReference>
<dbReference type="InterPro" id="IPR044136">
    <property type="entry name" value="Lys-tRNA-ligase_II_N"/>
</dbReference>
<dbReference type="FunFam" id="2.40.50.140:FF:000024">
    <property type="entry name" value="Lysine--tRNA ligase"/>
    <property type="match status" value="1"/>
</dbReference>
<dbReference type="InterPro" id="IPR012340">
    <property type="entry name" value="NA-bd_OB-fold"/>
</dbReference>
<dbReference type="EMBL" id="CP011924">
    <property type="protein sequence ID" value="ATD07343.1"/>
    <property type="molecule type" value="Genomic_DNA"/>
</dbReference>
<evidence type="ECO:0000256" key="5">
    <source>
        <dbReference type="ARBA" id="ARBA00022598"/>
    </source>
</evidence>
<dbReference type="HAMAP" id="MF_00252">
    <property type="entry name" value="Lys_tRNA_synth_class2"/>
    <property type="match status" value="1"/>
</dbReference>
<dbReference type="GO" id="GO:0000049">
    <property type="term" value="F:tRNA binding"/>
    <property type="evidence" value="ECO:0007669"/>
    <property type="project" value="TreeGrafter"/>
</dbReference>
<evidence type="ECO:0000259" key="15">
    <source>
        <dbReference type="PROSITE" id="PS50862"/>
    </source>
</evidence>
<reference evidence="16 18" key="1">
    <citation type="submission" date="2015-06" db="EMBL/GenBank/DDBJ databases">
        <authorList>
            <person name="Xie B.-B."/>
            <person name="Rong J.-C."/>
            <person name="Qin Q.-L."/>
            <person name="Zhang Y.-Z."/>
        </authorList>
    </citation>
    <scope>NUCLEOTIDE SEQUENCE [LARGE SCALE GENOMIC DNA]</scope>
    <source>
        <strain evidence="16 18">JCM 20779</strain>
    </source>
</reference>
<dbReference type="PANTHER" id="PTHR42918">
    <property type="entry name" value="LYSYL-TRNA SYNTHETASE"/>
    <property type="match status" value="1"/>
</dbReference>
<organism evidence="17 19">
    <name type="scientific">Pseudoalteromonas piscicida</name>
    <dbReference type="NCBI Taxonomy" id="43662"/>
    <lineage>
        <taxon>Bacteria</taxon>
        <taxon>Pseudomonadati</taxon>
        <taxon>Pseudomonadota</taxon>
        <taxon>Gammaproteobacteria</taxon>
        <taxon>Alteromonadales</taxon>
        <taxon>Pseudoalteromonadaceae</taxon>
        <taxon>Pseudoalteromonas</taxon>
    </lineage>
</organism>
<evidence type="ECO:0000256" key="1">
    <source>
        <dbReference type="ARBA" id="ARBA00004496"/>
    </source>
</evidence>
<reference evidence="17 19" key="2">
    <citation type="submission" date="2017-12" db="EMBL/GenBank/DDBJ databases">
        <authorList>
            <person name="Paulsen S."/>
            <person name="Gram L.K."/>
        </authorList>
    </citation>
    <scope>NUCLEOTIDE SEQUENCE [LARGE SCALE GENOMIC DNA]</scope>
    <source>
        <strain evidence="17 19">S1607</strain>
    </source>
</reference>
<dbReference type="Proteomes" id="UP000016521">
    <property type="component" value="Chromosome I"/>
</dbReference>
<keyword evidence="7 13" id="KW-0547">Nucleotide-binding</keyword>
<gene>
    <name evidence="13 17" type="primary">lysS</name>
    <name evidence="17" type="ORF">CWB74_20555</name>
    <name evidence="16" type="ORF">PPIS_a2369</name>
</gene>
<sequence length="516" mass="59106">MTDHNQDENKLIAERRGKLDAIRENCPANGHPNSFRREDYTQDLQAKFGDKSKEELVELDHHVSVAGRLLAKRGPFLVLQDMKGRIQAYASKDVQKDLKEKYGQLDIGDIVGVKGPLHKSGKGDLYVDMVEYELLTKSLRPLPEKFHGLTDQEAKYRQRYVDLITNMDTRETFRIRSKVIEGIRRFLAERDFMEVETPMLQVIPGGASARPFVTHHNALDIDMYLRIAPELYLKRLVVGGFDRVFEINRNFRNEGLSTRHNPEFTMIEFYQAYADYNDLMNLTEDMLRTVAQDVLGTTTVVNTVKNAEGEVTETIEYDFGSAFQRLSMADAILQYGPDAEAQAEIFKDPENHFEALKAYAKKVHVKIPENCVWGPGKFLCEIFEEVAEHRLIQPTFITEYPWEVSPLARRNDENPFITDRFEFFVGGRELANGFSELNDAEDQAARFARQVEEKDAGDDEAMHYDADYIRALEHGLPPTAGEGIGIDRLVMLFTDSPTIKDVILFPHMRPEVQAEQ</sequence>
<name>A0AAQ2IQL1_PSEO7</name>
<dbReference type="Pfam" id="PF00152">
    <property type="entry name" value="tRNA-synt_2"/>
    <property type="match status" value="1"/>
</dbReference>
<keyword evidence="9 13" id="KW-0460">Magnesium</keyword>
<dbReference type="PANTHER" id="PTHR42918:SF15">
    <property type="entry name" value="LYSINE--TRNA LIGASE, CHLOROPLASTIC_MITOCHONDRIAL"/>
    <property type="match status" value="1"/>
</dbReference>
<evidence type="ECO:0000256" key="2">
    <source>
        <dbReference type="ARBA" id="ARBA00008226"/>
    </source>
</evidence>
<evidence type="ECO:0000313" key="19">
    <source>
        <dbReference type="Proteomes" id="UP000305423"/>
    </source>
</evidence>
<dbReference type="GO" id="GO:0000287">
    <property type="term" value="F:magnesium ion binding"/>
    <property type="evidence" value="ECO:0007669"/>
    <property type="project" value="UniProtKB-UniRule"/>
</dbReference>
<keyword evidence="11 13" id="KW-0030">Aminoacyl-tRNA synthetase</keyword>
<dbReference type="Proteomes" id="UP000305423">
    <property type="component" value="Unassembled WGS sequence"/>
</dbReference>
<keyword evidence="18" id="KW-1185">Reference proteome</keyword>
<keyword evidence="4 13" id="KW-0963">Cytoplasm</keyword>
<accession>A0AAQ2IQL1</accession>
<dbReference type="Gene3D" id="3.30.930.10">
    <property type="entry name" value="Bira Bifunctional Protein, Domain 2"/>
    <property type="match status" value="1"/>
</dbReference>
<feature type="binding site" evidence="13">
    <location>
        <position position="429"/>
    </location>
    <ligand>
        <name>Mg(2+)</name>
        <dbReference type="ChEBI" id="CHEBI:18420"/>
        <label>1</label>
    </ligand>
</feature>
<dbReference type="GO" id="GO:0005524">
    <property type="term" value="F:ATP binding"/>
    <property type="evidence" value="ECO:0007669"/>
    <property type="project" value="UniProtKB-UniRule"/>
</dbReference>
<dbReference type="InterPro" id="IPR018149">
    <property type="entry name" value="Lys-tRNA-synth_II_C"/>
</dbReference>
<comment type="subunit">
    <text evidence="3 13">Homodimer.</text>
</comment>
<evidence type="ECO:0000313" key="17">
    <source>
        <dbReference type="EMBL" id="TMN73586.1"/>
    </source>
</evidence>
<dbReference type="GeneID" id="98336649"/>
<dbReference type="GO" id="GO:0006430">
    <property type="term" value="P:lysyl-tRNA aminoacylation"/>
    <property type="evidence" value="ECO:0007669"/>
    <property type="project" value="UniProtKB-UniRule"/>
</dbReference>
<dbReference type="SUPFAM" id="SSF55681">
    <property type="entry name" value="Class II aaRS and biotin synthetases"/>
    <property type="match status" value="1"/>
</dbReference>
<dbReference type="FunFam" id="3.30.930.10:FF:000001">
    <property type="entry name" value="Lysine--tRNA ligase"/>
    <property type="match status" value="1"/>
</dbReference>
<dbReference type="InterPro" id="IPR004365">
    <property type="entry name" value="NA-bd_OB_tRNA"/>
</dbReference>
<dbReference type="RefSeq" id="WP_010375973.1">
    <property type="nucleotide sequence ID" value="NZ_CP011924.1"/>
</dbReference>
<keyword evidence="8 13" id="KW-0067">ATP-binding</keyword>
<feature type="binding site" evidence="13">
    <location>
        <position position="422"/>
    </location>
    <ligand>
        <name>Mg(2+)</name>
        <dbReference type="ChEBI" id="CHEBI:18420"/>
        <label>1</label>
    </ligand>
</feature>
<dbReference type="GO" id="GO:0042803">
    <property type="term" value="F:protein homodimerization activity"/>
    <property type="evidence" value="ECO:0007669"/>
    <property type="project" value="UniProtKB-ARBA"/>
</dbReference>
<dbReference type="PROSITE" id="PS50862">
    <property type="entry name" value="AA_TRNA_LIGASE_II"/>
    <property type="match status" value="1"/>
</dbReference>
<evidence type="ECO:0000256" key="6">
    <source>
        <dbReference type="ARBA" id="ARBA00022723"/>
    </source>
</evidence>
<dbReference type="InterPro" id="IPR045864">
    <property type="entry name" value="aa-tRNA-synth_II/BPL/LPL"/>
</dbReference>
<comment type="cofactor">
    <cofactor evidence="13 14">
        <name>Mg(2+)</name>
        <dbReference type="ChEBI" id="CHEBI:18420"/>
    </cofactor>
    <text evidence="13 14">Binds 3 Mg(2+) ions per subunit.</text>
</comment>
<dbReference type="CDD" id="cd00775">
    <property type="entry name" value="LysRS_core"/>
    <property type="match status" value="1"/>
</dbReference>
<dbReference type="NCBIfam" id="NF001756">
    <property type="entry name" value="PRK00484.1"/>
    <property type="match status" value="1"/>
</dbReference>
<evidence type="ECO:0000256" key="4">
    <source>
        <dbReference type="ARBA" id="ARBA00022490"/>
    </source>
</evidence>
<evidence type="ECO:0000256" key="8">
    <source>
        <dbReference type="ARBA" id="ARBA00022840"/>
    </source>
</evidence>
<dbReference type="InterPro" id="IPR006195">
    <property type="entry name" value="aa-tRNA-synth_II"/>
</dbReference>
<dbReference type="CDD" id="cd04322">
    <property type="entry name" value="LysRS_N"/>
    <property type="match status" value="1"/>
</dbReference>
<dbReference type="GO" id="GO:0005829">
    <property type="term" value="C:cytosol"/>
    <property type="evidence" value="ECO:0007669"/>
    <property type="project" value="UniProtKB-ARBA"/>
</dbReference>
<comment type="catalytic activity">
    <reaction evidence="12 13 14">
        <text>tRNA(Lys) + L-lysine + ATP = L-lysyl-tRNA(Lys) + AMP + diphosphate</text>
        <dbReference type="Rhea" id="RHEA:20792"/>
        <dbReference type="Rhea" id="RHEA-COMP:9696"/>
        <dbReference type="Rhea" id="RHEA-COMP:9697"/>
        <dbReference type="ChEBI" id="CHEBI:30616"/>
        <dbReference type="ChEBI" id="CHEBI:32551"/>
        <dbReference type="ChEBI" id="CHEBI:33019"/>
        <dbReference type="ChEBI" id="CHEBI:78442"/>
        <dbReference type="ChEBI" id="CHEBI:78529"/>
        <dbReference type="ChEBI" id="CHEBI:456215"/>
        <dbReference type="EC" id="6.1.1.6"/>
    </reaction>
</comment>